<accession>A0A0X8P179</accession>
<reference evidence="3" key="1">
    <citation type="submission" date="2015-12" db="EMBL/GenBank/DDBJ databases">
        <title>FDA dAtabase for Regulatory Grade micrObial Sequences (FDA-ARGOS): Supporting development and validation of Infectious Disease Dx tests.</title>
        <authorList>
            <person name="Case J."/>
            <person name="Tallon L."/>
            <person name="Sadzewicz L."/>
            <person name="Sengamalay N."/>
            <person name="Ott S."/>
            <person name="Godinez A."/>
            <person name="Nagaraj S."/>
            <person name="Nadendla S."/>
            <person name="Sichtig H."/>
        </authorList>
    </citation>
    <scope>NUCLEOTIDE SEQUENCE [LARGE SCALE GENOMIC DNA]</scope>
    <source>
        <strain evidence="3">FDAARGOS_147</strain>
    </source>
</reference>
<evidence type="ECO:0000256" key="1">
    <source>
        <dbReference type="SAM" id="SignalP"/>
    </source>
</evidence>
<proteinExistence type="predicted"/>
<feature type="signal peptide" evidence="1">
    <location>
        <begin position="1"/>
        <end position="35"/>
    </location>
</feature>
<dbReference type="AlphaFoldDB" id="A0A0X8P179"/>
<gene>
    <name evidence="2" type="ORF">AL504_19700</name>
</gene>
<feature type="chain" id="PRO_5014673653" evidence="1">
    <location>
        <begin position="36"/>
        <end position="236"/>
    </location>
</feature>
<dbReference type="EMBL" id="CP014060">
    <property type="protein sequence ID" value="AMG38039.2"/>
    <property type="molecule type" value="Genomic_DNA"/>
</dbReference>
<evidence type="ECO:0000313" key="3">
    <source>
        <dbReference type="Proteomes" id="UP000060602"/>
    </source>
</evidence>
<keyword evidence="2" id="KW-0132">Cell division</keyword>
<organism evidence="2 3">
    <name type="scientific">Alcaligenes xylosoxydans xylosoxydans</name>
    <name type="common">Achromobacter xylosoxidans</name>
    <dbReference type="NCBI Taxonomy" id="85698"/>
    <lineage>
        <taxon>Bacteria</taxon>
        <taxon>Pseudomonadati</taxon>
        <taxon>Pseudomonadota</taxon>
        <taxon>Betaproteobacteria</taxon>
        <taxon>Burkholderiales</taxon>
        <taxon>Alcaligenaceae</taxon>
        <taxon>Achromobacter</taxon>
    </lineage>
</organism>
<keyword evidence="1" id="KW-0732">Signal</keyword>
<name>A0A0X8P179_ALCXX</name>
<sequence>MTRAIPATKGPRMSILLSRGLAALSFALAAGVAGAAQIQLYETGPAEDASFVRFVNAGAEPMAVSAKGSQARIQLDAAHPASDFMPVKAGAKMQGLLESAGRKQEVDISVQPGEFASVVGLPGKDGLQARIVREQPEDFNALKVSVGFYNLDPACADAGLLAVPRNLAMFEHVAEGAVARRLVNPVSLKVRASCGGQPAGQELDLGALQAGDRHTVFLLPSAQGPRLLHAADQTAR</sequence>
<protein>
    <submittedName>
        <fullName evidence="2">Cell division protein FtsQ</fullName>
    </submittedName>
</protein>
<keyword evidence="2" id="KW-0131">Cell cycle</keyword>
<dbReference type="GO" id="GO:0051301">
    <property type="term" value="P:cell division"/>
    <property type="evidence" value="ECO:0007669"/>
    <property type="project" value="UniProtKB-KW"/>
</dbReference>
<evidence type="ECO:0000313" key="2">
    <source>
        <dbReference type="EMBL" id="AMG38039.2"/>
    </source>
</evidence>
<dbReference type="Proteomes" id="UP000060602">
    <property type="component" value="Chromosome"/>
</dbReference>